<name>A0A8C7EV69_NEOVI</name>
<protein>
    <submittedName>
        <fullName evidence="1">Uncharacterized protein</fullName>
    </submittedName>
</protein>
<reference evidence="1" key="2">
    <citation type="submission" date="2025-09" db="UniProtKB">
        <authorList>
            <consortium name="Ensembl"/>
        </authorList>
    </citation>
    <scope>IDENTIFICATION</scope>
</reference>
<keyword evidence="2" id="KW-1185">Reference proteome</keyword>
<organism evidence="1 2">
    <name type="scientific">Neovison vison</name>
    <name type="common">American mink</name>
    <name type="synonym">Mustela vison</name>
    <dbReference type="NCBI Taxonomy" id="452646"/>
    <lineage>
        <taxon>Eukaryota</taxon>
        <taxon>Metazoa</taxon>
        <taxon>Chordata</taxon>
        <taxon>Craniata</taxon>
        <taxon>Vertebrata</taxon>
        <taxon>Euteleostomi</taxon>
        <taxon>Mammalia</taxon>
        <taxon>Eutheria</taxon>
        <taxon>Laurasiatheria</taxon>
        <taxon>Carnivora</taxon>
        <taxon>Caniformia</taxon>
        <taxon>Musteloidea</taxon>
        <taxon>Mustelidae</taxon>
        <taxon>Mustelinae</taxon>
        <taxon>Neogale</taxon>
    </lineage>
</organism>
<evidence type="ECO:0000313" key="1">
    <source>
        <dbReference type="Ensembl" id="ENSNVIP00000025950.1"/>
    </source>
</evidence>
<dbReference type="Proteomes" id="UP000694425">
    <property type="component" value="Unplaced"/>
</dbReference>
<sequence>MTCRNEQEFTRQKKRKMQSDLVKGRCQDDRLSLAACKQRRFQRQERQRCSPKAVWLTHRLQEGTE</sequence>
<evidence type="ECO:0000313" key="2">
    <source>
        <dbReference type="Proteomes" id="UP000694425"/>
    </source>
</evidence>
<dbReference type="Ensembl" id="ENSNVIT00000030089.1">
    <property type="protein sequence ID" value="ENSNVIP00000025950.1"/>
    <property type="gene ID" value="ENSNVIG00000020070.1"/>
</dbReference>
<accession>A0A8C7EV69</accession>
<proteinExistence type="predicted"/>
<dbReference type="AlphaFoldDB" id="A0A8C7EV69"/>
<reference evidence="1" key="1">
    <citation type="submission" date="2025-08" db="UniProtKB">
        <authorList>
            <consortium name="Ensembl"/>
        </authorList>
    </citation>
    <scope>IDENTIFICATION</scope>
</reference>